<dbReference type="EMBL" id="FR719198">
    <property type="protein sequence ID" value="CBX82564.1"/>
    <property type="molecule type" value="Genomic_DNA"/>
</dbReference>
<dbReference type="AlphaFoldDB" id="E5BAQ7"/>
<organism evidence="1">
    <name type="scientific">Erwinia amylovora ATCC BAA-2158</name>
    <dbReference type="NCBI Taxonomy" id="889211"/>
    <lineage>
        <taxon>Bacteria</taxon>
        <taxon>Pseudomonadati</taxon>
        <taxon>Pseudomonadota</taxon>
        <taxon>Gammaproteobacteria</taxon>
        <taxon>Enterobacterales</taxon>
        <taxon>Erwiniaceae</taxon>
        <taxon>Erwinia</taxon>
    </lineage>
</organism>
<sequence length="85" mass="9598">MHIKHLHIYINAHVFRSPQAAVKLAEKYNTEKNLNFAGKLLSAVQARPDLVLDMGHRFNRLGHDDASHAKACENLKNKLESVKIA</sequence>
<protein>
    <submittedName>
        <fullName evidence="1">Uncharacterized protein</fullName>
    </submittedName>
</protein>
<accession>E5BAQ7</accession>
<reference evidence="1" key="1">
    <citation type="journal article" date="2011" name="J. Bacteriol.">
        <title>Genome Sequence of an Erwinia amylovora Strain with Pathogenicity Restricted to Rubus Plants.</title>
        <authorList>
            <person name="Powney R."/>
            <person name="Smits T.H."/>
            <person name="Sawbridge T."/>
            <person name="Frey B."/>
            <person name="Blom J."/>
            <person name="Frey J.E."/>
            <person name="Plummer K.M."/>
            <person name="Beer S.V."/>
            <person name="Luck J."/>
            <person name="Duffy B."/>
            <person name="Rodoni B."/>
        </authorList>
    </citation>
    <scope>NUCLEOTIDE SEQUENCE</scope>
    <source>
        <strain evidence="1">ATCC BAA-2158</strain>
    </source>
</reference>
<evidence type="ECO:0000313" key="1">
    <source>
        <dbReference type="EMBL" id="CBX82564.1"/>
    </source>
</evidence>
<gene>
    <name evidence="1" type="ORF">EAIL5_3744</name>
</gene>
<proteinExistence type="predicted"/>
<name>E5BAQ7_ERWAM</name>